<organism evidence="5 6">
    <name type="scientific">Paenibacillus nuruki</name>
    <dbReference type="NCBI Taxonomy" id="1886670"/>
    <lineage>
        <taxon>Bacteria</taxon>
        <taxon>Bacillati</taxon>
        <taxon>Bacillota</taxon>
        <taxon>Bacilli</taxon>
        <taxon>Bacillales</taxon>
        <taxon>Paenibacillaceae</taxon>
        <taxon>Paenibacillus</taxon>
    </lineage>
</organism>
<dbReference type="InterPro" id="IPR022770">
    <property type="entry name" value="IucA/IucC-like_C"/>
</dbReference>
<evidence type="ECO:0000313" key="6">
    <source>
        <dbReference type="Proteomes" id="UP000094578"/>
    </source>
</evidence>
<dbReference type="PATRIC" id="fig|1886670.3.peg.2247"/>
<sequence length="660" mass="76015">MSSIDTHQNQKIMQQTTDIEDFELTENPISDAKKWALAASIQAILNSYLRETKQFDPRISAVIEKFPLLDNKMISRLDINIEESYDMILIQLPFTGRWIQTEVTYYSLIGQHHYIYYFVCIEQEQSPAIITAYQLINYMIEEVSHYTDSQARDSQKQQMVDRIGNSLTKMEYYYDHHLADHGLDCNDYIYSEQSLIAGHPFHPFPKSSEGFAIPELTLYSPEMGASFQLFYIAVQSIYIEEHWLDEQTRQEAISSSIYQQATDLLHAKGVQADQYHLLPMHPWQAKYIQTLPIVEQAIQSQYLVLLGSLGDELYPTSSVRTVWNPKDHRGYKLPLHIRITNLIRENTIEQAKRTIDAARIIHHKRTAIESNHFKVLTETGYSSVKVGTLSTQWTTDLAENHKVNDSKSATDNQFNSSTAMTLAQQEQWTAAMTVIYRPQQIDPEHTYVVASLLESAPNTNEPKLISVIRQHAEDTVPHLSTWLSKYTEITLLSLLRVFTDYGISFEAHLQNSLISLKDGMPDCYYVRDLEGVSIDRTCPSVEEWIQTLIEQDSHVLYDHETSWLRTGYYFVVNHLGSLIHTIAAYEQRSEQHYWNIVQQQLLIWRTQAALEGNSSLCHHIESLLHVKTLPAKANFISCFQAKGDHPSFIAIPNPLYLAKS</sequence>
<dbReference type="GO" id="GO:0016881">
    <property type="term" value="F:acid-amino acid ligase activity"/>
    <property type="evidence" value="ECO:0007669"/>
    <property type="project" value="UniProtKB-ARBA"/>
</dbReference>
<dbReference type="Pfam" id="PF04183">
    <property type="entry name" value="IucA_IucC"/>
    <property type="match status" value="1"/>
</dbReference>
<comment type="similarity">
    <text evidence="2">Belongs to the IucA/IucC family.</text>
</comment>
<dbReference type="STRING" id="1886670.PTI45_02207"/>
<dbReference type="RefSeq" id="WP_083243470.1">
    <property type="nucleotide sequence ID" value="NZ_MDER01000038.1"/>
</dbReference>
<dbReference type="InterPro" id="IPR007310">
    <property type="entry name" value="Aerobactin_biosyn_IucA/IucC_N"/>
</dbReference>
<keyword evidence="6" id="KW-1185">Reference proteome</keyword>
<protein>
    <submittedName>
        <fullName evidence="5">N(2)-citryl-N(6)-acetyl-N(6)-hydroxylysine synthase</fullName>
        <ecNumber evidence="5">6.3.2.38</ecNumber>
    </submittedName>
</protein>
<dbReference type="Proteomes" id="UP000094578">
    <property type="component" value="Unassembled WGS sequence"/>
</dbReference>
<keyword evidence="5" id="KW-0436">Ligase</keyword>
<evidence type="ECO:0000259" key="3">
    <source>
        <dbReference type="Pfam" id="PF04183"/>
    </source>
</evidence>
<evidence type="ECO:0000256" key="1">
    <source>
        <dbReference type="ARBA" id="ARBA00004924"/>
    </source>
</evidence>
<dbReference type="Gene3D" id="1.10.510.40">
    <property type="match status" value="1"/>
</dbReference>
<dbReference type="PANTHER" id="PTHR34384:SF5">
    <property type="entry name" value="L-2,3-DIAMINOPROPANOATE--CITRATE LIGASE"/>
    <property type="match status" value="1"/>
</dbReference>
<evidence type="ECO:0000259" key="4">
    <source>
        <dbReference type="Pfam" id="PF06276"/>
    </source>
</evidence>
<dbReference type="AlphaFoldDB" id="A0A1E3L3R8"/>
<name>A0A1E3L3R8_9BACL</name>
<dbReference type="InterPro" id="IPR037455">
    <property type="entry name" value="LucA/IucC-like"/>
</dbReference>
<gene>
    <name evidence="5" type="primary">iucA</name>
    <name evidence="5" type="ORF">PTI45_02207</name>
</gene>
<dbReference type="PANTHER" id="PTHR34384">
    <property type="entry name" value="L-2,3-DIAMINOPROPANOATE--CITRATE LIGASE"/>
    <property type="match status" value="1"/>
</dbReference>
<accession>A0A1E3L3R8</accession>
<dbReference type="EMBL" id="MDER01000038">
    <property type="protein sequence ID" value="ODP28457.1"/>
    <property type="molecule type" value="Genomic_DNA"/>
</dbReference>
<evidence type="ECO:0000256" key="2">
    <source>
        <dbReference type="ARBA" id="ARBA00007832"/>
    </source>
</evidence>
<dbReference type="Pfam" id="PF06276">
    <property type="entry name" value="FhuF"/>
    <property type="match status" value="1"/>
</dbReference>
<dbReference type="EC" id="6.3.2.38" evidence="5"/>
<comment type="caution">
    <text evidence="5">The sequence shown here is derived from an EMBL/GenBank/DDBJ whole genome shotgun (WGS) entry which is preliminary data.</text>
</comment>
<feature type="domain" description="Aerobactin siderophore biosynthesis IucA/IucC-like C-terminal" evidence="4">
    <location>
        <begin position="480"/>
        <end position="639"/>
    </location>
</feature>
<reference evidence="5 6" key="1">
    <citation type="submission" date="2016-08" db="EMBL/GenBank/DDBJ databases">
        <title>Genome sequencing of Paenibacillus sp. TI45-13ar, isolated from Korean traditional nuruk.</title>
        <authorList>
            <person name="Kim S.-J."/>
        </authorList>
    </citation>
    <scope>NUCLEOTIDE SEQUENCE [LARGE SCALE GENOMIC DNA]</scope>
    <source>
        <strain evidence="5 6">TI45-13ar</strain>
    </source>
</reference>
<proteinExistence type="inferred from homology"/>
<evidence type="ECO:0000313" key="5">
    <source>
        <dbReference type="EMBL" id="ODP28457.1"/>
    </source>
</evidence>
<dbReference type="GO" id="GO:0019290">
    <property type="term" value="P:siderophore biosynthetic process"/>
    <property type="evidence" value="ECO:0007669"/>
    <property type="project" value="InterPro"/>
</dbReference>
<comment type="pathway">
    <text evidence="1">Siderophore biosynthesis.</text>
</comment>
<feature type="domain" description="Aerobactin siderophore biosynthesis IucA/IucC N-terminal" evidence="3">
    <location>
        <begin position="187"/>
        <end position="387"/>
    </location>
</feature>